<dbReference type="STRING" id="1325734.A0A428NE91"/>
<evidence type="ECO:0008006" key="5">
    <source>
        <dbReference type="Google" id="ProtNLM"/>
    </source>
</evidence>
<keyword evidence="4" id="KW-1185">Reference proteome</keyword>
<dbReference type="CDD" id="cd00067">
    <property type="entry name" value="GAL4"/>
    <property type="match status" value="1"/>
</dbReference>
<dbReference type="AlphaFoldDB" id="A0A428NE91"/>
<feature type="region of interest" description="Disordered" evidence="2">
    <location>
        <begin position="41"/>
        <end position="63"/>
    </location>
</feature>
<organism evidence="3 4">
    <name type="scientific">Fusarium duplospermum</name>
    <dbReference type="NCBI Taxonomy" id="1325734"/>
    <lineage>
        <taxon>Eukaryota</taxon>
        <taxon>Fungi</taxon>
        <taxon>Dikarya</taxon>
        <taxon>Ascomycota</taxon>
        <taxon>Pezizomycotina</taxon>
        <taxon>Sordariomycetes</taxon>
        <taxon>Hypocreomycetidae</taxon>
        <taxon>Hypocreales</taxon>
        <taxon>Nectriaceae</taxon>
        <taxon>Fusarium</taxon>
        <taxon>Fusarium solani species complex</taxon>
    </lineage>
</organism>
<dbReference type="InterPro" id="IPR001138">
    <property type="entry name" value="Zn2Cys6_DnaBD"/>
</dbReference>
<dbReference type="Proteomes" id="UP000288168">
    <property type="component" value="Unassembled WGS sequence"/>
</dbReference>
<feature type="compositionally biased region" description="Polar residues" evidence="2">
    <location>
        <begin position="45"/>
        <end position="56"/>
    </location>
</feature>
<comment type="caution">
    <text evidence="3">The sequence shown here is derived from an EMBL/GenBank/DDBJ whole genome shotgun (WGS) entry which is preliminary data.</text>
</comment>
<dbReference type="GO" id="GO:0000981">
    <property type="term" value="F:DNA-binding transcription factor activity, RNA polymerase II-specific"/>
    <property type="evidence" value="ECO:0007669"/>
    <property type="project" value="InterPro"/>
</dbReference>
<keyword evidence="1" id="KW-0539">Nucleus</keyword>
<dbReference type="GO" id="GO:0008270">
    <property type="term" value="F:zinc ion binding"/>
    <property type="evidence" value="ECO:0007669"/>
    <property type="project" value="InterPro"/>
</dbReference>
<evidence type="ECO:0000313" key="3">
    <source>
        <dbReference type="EMBL" id="RSL39115.1"/>
    </source>
</evidence>
<accession>A0A428NE91</accession>
<evidence type="ECO:0000256" key="2">
    <source>
        <dbReference type="SAM" id="MobiDB-lite"/>
    </source>
</evidence>
<protein>
    <recommendedName>
        <fullName evidence="5">Zn(2)-C6 fungal-type domain-containing protein</fullName>
    </recommendedName>
</protein>
<gene>
    <name evidence="3" type="ORF">CEP54_016369</name>
</gene>
<proteinExistence type="predicted"/>
<evidence type="ECO:0000256" key="1">
    <source>
        <dbReference type="ARBA" id="ARBA00023242"/>
    </source>
</evidence>
<name>A0A428NE91_9HYPO</name>
<reference evidence="3 4" key="1">
    <citation type="submission" date="2017-06" db="EMBL/GenBank/DDBJ databases">
        <title>Comparative genomic analysis of Ambrosia Fusariam Clade fungi.</title>
        <authorList>
            <person name="Stajich J.E."/>
            <person name="Carrillo J."/>
            <person name="Kijimoto T."/>
            <person name="Eskalen A."/>
            <person name="O'Donnell K."/>
            <person name="Kasson M."/>
        </authorList>
    </citation>
    <scope>NUCLEOTIDE SEQUENCE [LARGE SCALE GENOMIC DNA]</scope>
    <source>
        <strain evidence="3 4">NRRL62584</strain>
    </source>
</reference>
<dbReference type="EMBL" id="NKCI01000683">
    <property type="protein sequence ID" value="RSL39115.1"/>
    <property type="molecule type" value="Genomic_DNA"/>
</dbReference>
<evidence type="ECO:0000313" key="4">
    <source>
        <dbReference type="Proteomes" id="UP000288168"/>
    </source>
</evidence>
<sequence length="216" mass="24274">MIHTYKQCDHKHPRCSQCLKSGQICEPKTFRSLTPSAFGTERWTEQLSGSSPTSEPSNRDDETELSHALLPTFDTPLHTLDGHQEAFTEAGHGLRETPIRPCVFSDLALGHLPQGISYNSNTPSPGSIPEAWYDSPLTITAFLTQWHNPAKDTTNEEKNSPGGMVVGIPEFSSLEVSPNQLYCPMPWPDDMLESPERRFLWQYFLYAAETDFLCLD</sequence>